<dbReference type="GO" id="GO:0006256">
    <property type="term" value="P:UDP catabolic process"/>
    <property type="evidence" value="ECO:0007669"/>
    <property type="project" value="TreeGrafter"/>
</dbReference>
<dbReference type="InterPro" id="IPR000407">
    <property type="entry name" value="GDA1_CD39_NTPase"/>
</dbReference>
<evidence type="ECO:0000256" key="6">
    <source>
        <dbReference type="SAM" id="MobiDB-lite"/>
    </source>
</evidence>
<feature type="region of interest" description="Disordered" evidence="6">
    <location>
        <begin position="552"/>
        <end position="572"/>
    </location>
</feature>
<dbReference type="EC" id="3.6.1.5" evidence="7"/>
<dbReference type="GO" id="GO:0004050">
    <property type="term" value="F:apyrase activity"/>
    <property type="evidence" value="ECO:0007669"/>
    <property type="project" value="UniProtKB-EC"/>
</dbReference>
<dbReference type="GO" id="GO:0005524">
    <property type="term" value="F:ATP binding"/>
    <property type="evidence" value="ECO:0007669"/>
    <property type="project" value="UniProtKB-KW"/>
</dbReference>
<feature type="binding site" evidence="4">
    <location>
        <begin position="216"/>
        <end position="220"/>
    </location>
    <ligand>
        <name>ATP</name>
        <dbReference type="ChEBI" id="CHEBI:30616"/>
    </ligand>
</feature>
<evidence type="ECO:0000313" key="8">
    <source>
        <dbReference type="Proteomes" id="UP001176521"/>
    </source>
</evidence>
<dbReference type="AlphaFoldDB" id="A0AAN6G994"/>
<keyword evidence="4" id="KW-0067">ATP-binding</keyword>
<evidence type="ECO:0000313" key="7">
    <source>
        <dbReference type="EMBL" id="KAK0527990.1"/>
    </source>
</evidence>
<comment type="similarity">
    <text evidence="1 5">Belongs to the GDA1/CD39 NTPase family.</text>
</comment>
<feature type="region of interest" description="Disordered" evidence="6">
    <location>
        <begin position="725"/>
        <end position="771"/>
    </location>
</feature>
<dbReference type="GO" id="GO:0045134">
    <property type="term" value="F:UDP phosphatase activity"/>
    <property type="evidence" value="ECO:0007669"/>
    <property type="project" value="TreeGrafter"/>
</dbReference>
<dbReference type="EMBL" id="JAPDMQ010000289">
    <property type="protein sequence ID" value="KAK0527990.1"/>
    <property type="molecule type" value="Genomic_DNA"/>
</dbReference>
<dbReference type="Gene3D" id="3.30.420.40">
    <property type="match status" value="1"/>
</dbReference>
<feature type="compositionally biased region" description="Polar residues" evidence="6">
    <location>
        <begin position="497"/>
        <end position="507"/>
    </location>
</feature>
<keyword evidence="4" id="KW-0547">Nucleotide-binding</keyword>
<comment type="caution">
    <text evidence="7">The sequence shown here is derived from an EMBL/GenBank/DDBJ whole genome shotgun (WGS) entry which is preliminary data.</text>
</comment>
<dbReference type="PROSITE" id="PS01238">
    <property type="entry name" value="GDA1_CD39_NTPASE"/>
    <property type="match status" value="1"/>
</dbReference>
<sequence>MKRNAQREPAPSPADWSKNRKYAVIVDAGSSGSRMQVYSWVDPASERADRLRTGKTLKELPKVEKGTWSGAGKDWQLKVEPGISSFATHTQDLPEYLGQLFAHAVDVIPHPMLSSTPVYLLATAGMRLLTDAQQHDILTTTCNFIKTRTPFKIGDAQCTDHVKVITGEEEGMLGWIAINYLMDGFKYKPDDPLKHEVGLPTGTHGRTTYGFLDMGGASMQIAFEPSEVQPADDNIFPIKLRMLDGTDVVHNVFSVTFLGYGANQAREQYMDMLLQHNSQSASHASSSVASSPTLPDPCLPPGLTLSGPAHPDKGISNSSFTGTGSFPNCMTTMSPLLDKEAACSKPPCLFHGVHVPKIDFSVNHFIGVSEYWYSSNDVFNLGGAYDFPKFQKAAQEFCATPWSTLLESLQGGKLWGKQVTEDRLQKQCFKSAWLATVLHDGIGLPRIADEGGKGDGKPHADTAQDKADQKNLFQSINDVEGLSVSWTLGKAVLESSQDVQPSTTTDKSWPGIGKGAAPNANTTRGQATYAIFGLLVLFLIYFCWSRSRRSRVPSATSSIGSPRSTGGGGGSLLDRVAHALRGIISLKDAQSSRGDYMLANMEEGADVEGDEDEDSNGKLTPRNNGGINGVVSAGFGLGLGGPPSRPPSRPSSRAASWGTGGAGNGLSLSRPPSRGAGTAAVGIASSVWPQPLSLSRPPSRGPSPGLTPWAAPLASPGPYAAMTSSWHASTNSGGSSSGAGGGLGGGLTSPTSTDGRRQSGGSLPRMSLSSAAGGAGTATVAAVASSSMSRVNSFTSLSTQASGALTPRAGARRAAEFWNGGSTTGSGGTLLDT</sequence>
<dbReference type="Gene3D" id="3.30.420.150">
    <property type="entry name" value="Exopolyphosphatase. Domain 2"/>
    <property type="match status" value="1"/>
</dbReference>
<dbReference type="Pfam" id="PF01150">
    <property type="entry name" value="GDA1_CD39"/>
    <property type="match status" value="1"/>
</dbReference>
<dbReference type="GO" id="GO:0005794">
    <property type="term" value="C:Golgi apparatus"/>
    <property type="evidence" value="ECO:0007669"/>
    <property type="project" value="TreeGrafter"/>
</dbReference>
<dbReference type="CDD" id="cd24039">
    <property type="entry name" value="ASKHA_NBD_YND1-like"/>
    <property type="match status" value="1"/>
</dbReference>
<dbReference type="PANTHER" id="PTHR11782:SF121">
    <property type="entry name" value="NUCLEOSIDE-DIPHOSPHATASE MIG-23"/>
    <property type="match status" value="1"/>
</dbReference>
<feature type="active site" description="Proton acceptor" evidence="3">
    <location>
        <position position="170"/>
    </location>
</feature>
<evidence type="ECO:0000256" key="5">
    <source>
        <dbReference type="RuleBase" id="RU003833"/>
    </source>
</evidence>
<dbReference type="GO" id="GO:0046036">
    <property type="term" value="P:CTP metabolic process"/>
    <property type="evidence" value="ECO:0007669"/>
    <property type="project" value="TreeGrafter"/>
</dbReference>
<organism evidence="7 8">
    <name type="scientific">Tilletia horrida</name>
    <dbReference type="NCBI Taxonomy" id="155126"/>
    <lineage>
        <taxon>Eukaryota</taxon>
        <taxon>Fungi</taxon>
        <taxon>Dikarya</taxon>
        <taxon>Basidiomycota</taxon>
        <taxon>Ustilaginomycotina</taxon>
        <taxon>Exobasidiomycetes</taxon>
        <taxon>Tilletiales</taxon>
        <taxon>Tilletiaceae</taxon>
        <taxon>Tilletia</taxon>
    </lineage>
</organism>
<reference evidence="7" key="1">
    <citation type="journal article" date="2023" name="PhytoFront">
        <title>Draft Genome Resources of Seven Strains of Tilletia horrida, Causal Agent of Kernel Smut of Rice.</title>
        <authorList>
            <person name="Khanal S."/>
            <person name="Antony Babu S."/>
            <person name="Zhou X.G."/>
        </authorList>
    </citation>
    <scope>NUCLEOTIDE SEQUENCE</scope>
    <source>
        <strain evidence="7">TX3</strain>
    </source>
</reference>
<evidence type="ECO:0000256" key="4">
    <source>
        <dbReference type="PIRSR" id="PIRSR600407-2"/>
    </source>
</evidence>
<evidence type="ECO:0000256" key="3">
    <source>
        <dbReference type="PIRSR" id="PIRSR600407-1"/>
    </source>
</evidence>
<dbReference type="Proteomes" id="UP001176521">
    <property type="component" value="Unassembled WGS sequence"/>
</dbReference>
<evidence type="ECO:0000256" key="2">
    <source>
        <dbReference type="ARBA" id="ARBA00022801"/>
    </source>
</evidence>
<feature type="compositionally biased region" description="Gly residues" evidence="6">
    <location>
        <begin position="735"/>
        <end position="747"/>
    </location>
</feature>
<feature type="region of interest" description="Disordered" evidence="6">
    <location>
        <begin position="605"/>
        <end position="710"/>
    </location>
</feature>
<protein>
    <submittedName>
        <fullName evidence="7">Golgi apyrase</fullName>
        <ecNumber evidence="7">3.6.1.5</ecNumber>
    </submittedName>
</protein>
<evidence type="ECO:0000256" key="1">
    <source>
        <dbReference type="ARBA" id="ARBA00009283"/>
    </source>
</evidence>
<dbReference type="GO" id="GO:0017111">
    <property type="term" value="F:ribonucleoside triphosphate phosphatase activity"/>
    <property type="evidence" value="ECO:0007669"/>
    <property type="project" value="TreeGrafter"/>
</dbReference>
<feature type="compositionally biased region" description="Acidic residues" evidence="6">
    <location>
        <begin position="605"/>
        <end position="614"/>
    </location>
</feature>
<feature type="compositionally biased region" description="Low complexity" evidence="6">
    <location>
        <begin position="691"/>
        <end position="706"/>
    </location>
</feature>
<keyword evidence="2 5" id="KW-0378">Hydrolase</keyword>
<dbReference type="PANTHER" id="PTHR11782">
    <property type="entry name" value="ADENOSINE/GUANOSINE DIPHOSPHATASE"/>
    <property type="match status" value="1"/>
</dbReference>
<dbReference type="GO" id="GO:0016020">
    <property type="term" value="C:membrane"/>
    <property type="evidence" value="ECO:0007669"/>
    <property type="project" value="TreeGrafter"/>
</dbReference>
<dbReference type="GO" id="GO:0004382">
    <property type="term" value="F:GDP phosphatase activity"/>
    <property type="evidence" value="ECO:0007669"/>
    <property type="project" value="TreeGrafter"/>
</dbReference>
<gene>
    <name evidence="7" type="primary">YND1</name>
    <name evidence="7" type="ORF">OC842_004690</name>
</gene>
<feature type="region of interest" description="Disordered" evidence="6">
    <location>
        <begin position="497"/>
        <end position="520"/>
    </location>
</feature>
<keyword evidence="8" id="KW-1185">Reference proteome</keyword>
<proteinExistence type="inferred from homology"/>
<name>A0AAN6G994_9BASI</name>
<feature type="compositionally biased region" description="Low complexity" evidence="6">
    <location>
        <begin position="725"/>
        <end position="734"/>
    </location>
</feature>
<accession>A0AAN6G994</accession>